<reference evidence="2" key="1">
    <citation type="submission" date="2021-04" db="EMBL/GenBank/DDBJ databases">
        <authorList>
            <consortium name="Molecular Ecology Group"/>
        </authorList>
    </citation>
    <scope>NUCLEOTIDE SEQUENCE</scope>
</reference>
<feature type="compositionally biased region" description="Acidic residues" evidence="1">
    <location>
        <begin position="146"/>
        <end position="160"/>
    </location>
</feature>
<dbReference type="AlphaFoldDB" id="A0A8S3ZND8"/>
<proteinExistence type="predicted"/>
<sequence length="262" mass="28467">MEYPLPGPVVALLQQENASMVPKSYFISSDKKSIKITLVYAKADQPADPVTTSLADRKKTRYGPSGKPSSKPSLRRTRSKVLSESSTSTSNEQTDNVSHSETDQLCVSPELPIHTDRKRDGERMSTADSGHPSSFGVATNEHDTLSEFDSEVGDEGDESGCDSISSLRSEKPRTPCSEMAVPASSIGPGETPAATRDEMWQTWTRIPRTQISSRSLISTPLSTVRRSMSPSVAFVQRTIPAAVTLRRPRLHEGVSWDGSGSL</sequence>
<feature type="compositionally biased region" description="Low complexity" evidence="1">
    <location>
        <begin position="63"/>
        <end position="72"/>
    </location>
</feature>
<evidence type="ECO:0000313" key="2">
    <source>
        <dbReference type="EMBL" id="CAG5128802.1"/>
    </source>
</evidence>
<comment type="caution">
    <text evidence="2">The sequence shown here is derived from an EMBL/GenBank/DDBJ whole genome shotgun (WGS) entry which is preliminary data.</text>
</comment>
<evidence type="ECO:0000256" key="1">
    <source>
        <dbReference type="SAM" id="MobiDB-lite"/>
    </source>
</evidence>
<evidence type="ECO:0000313" key="3">
    <source>
        <dbReference type="Proteomes" id="UP000678393"/>
    </source>
</evidence>
<organism evidence="2 3">
    <name type="scientific">Candidula unifasciata</name>
    <dbReference type="NCBI Taxonomy" id="100452"/>
    <lineage>
        <taxon>Eukaryota</taxon>
        <taxon>Metazoa</taxon>
        <taxon>Spiralia</taxon>
        <taxon>Lophotrochozoa</taxon>
        <taxon>Mollusca</taxon>
        <taxon>Gastropoda</taxon>
        <taxon>Heterobranchia</taxon>
        <taxon>Euthyneura</taxon>
        <taxon>Panpulmonata</taxon>
        <taxon>Eupulmonata</taxon>
        <taxon>Stylommatophora</taxon>
        <taxon>Helicina</taxon>
        <taxon>Helicoidea</taxon>
        <taxon>Geomitridae</taxon>
        <taxon>Candidula</taxon>
    </lineage>
</organism>
<dbReference type="Proteomes" id="UP000678393">
    <property type="component" value="Unassembled WGS sequence"/>
</dbReference>
<feature type="compositionally biased region" description="Low complexity" evidence="1">
    <location>
        <begin position="80"/>
        <end position="90"/>
    </location>
</feature>
<accession>A0A8S3ZND8</accession>
<dbReference type="OrthoDB" id="6159215at2759"/>
<feature type="region of interest" description="Disordered" evidence="1">
    <location>
        <begin position="45"/>
        <end position="193"/>
    </location>
</feature>
<feature type="compositionally biased region" description="Polar residues" evidence="1">
    <location>
        <begin position="91"/>
        <end position="105"/>
    </location>
</feature>
<protein>
    <submittedName>
        <fullName evidence="2">Uncharacterized protein</fullName>
    </submittedName>
</protein>
<name>A0A8S3ZND8_9EUPU</name>
<gene>
    <name evidence="2" type="ORF">CUNI_LOCUS14360</name>
</gene>
<dbReference type="EMBL" id="CAJHNH020003223">
    <property type="protein sequence ID" value="CAG5128802.1"/>
    <property type="molecule type" value="Genomic_DNA"/>
</dbReference>
<feature type="compositionally biased region" description="Basic and acidic residues" evidence="1">
    <location>
        <begin position="113"/>
        <end position="125"/>
    </location>
</feature>
<keyword evidence="3" id="KW-1185">Reference proteome</keyword>